<dbReference type="AlphaFoldDB" id="N1QEC8"/>
<organism evidence="3 4">
    <name type="scientific">Sphaerulina musiva (strain SO2202)</name>
    <name type="common">Poplar stem canker fungus</name>
    <name type="synonym">Septoria musiva</name>
    <dbReference type="NCBI Taxonomy" id="692275"/>
    <lineage>
        <taxon>Eukaryota</taxon>
        <taxon>Fungi</taxon>
        <taxon>Dikarya</taxon>
        <taxon>Ascomycota</taxon>
        <taxon>Pezizomycotina</taxon>
        <taxon>Dothideomycetes</taxon>
        <taxon>Dothideomycetidae</taxon>
        <taxon>Mycosphaerellales</taxon>
        <taxon>Mycosphaerellaceae</taxon>
        <taxon>Sphaerulina</taxon>
    </lineage>
</organism>
<feature type="compositionally biased region" description="Basic and acidic residues" evidence="1">
    <location>
        <begin position="380"/>
        <end position="394"/>
    </location>
</feature>
<feature type="compositionally biased region" description="Basic and acidic residues" evidence="1">
    <location>
        <begin position="580"/>
        <end position="606"/>
    </location>
</feature>
<dbReference type="SMART" id="SM00293">
    <property type="entry name" value="PWWP"/>
    <property type="match status" value="1"/>
</dbReference>
<dbReference type="GO" id="GO:0005739">
    <property type="term" value="C:mitochondrion"/>
    <property type="evidence" value="ECO:0007669"/>
    <property type="project" value="InterPro"/>
</dbReference>
<dbReference type="SUPFAM" id="SSF63748">
    <property type="entry name" value="Tudor/PWWP/MBT"/>
    <property type="match status" value="1"/>
</dbReference>
<protein>
    <recommendedName>
        <fullName evidence="2">PWWP domain-containing protein</fullName>
    </recommendedName>
</protein>
<dbReference type="Gene3D" id="2.30.30.140">
    <property type="match status" value="1"/>
</dbReference>
<feature type="compositionally biased region" description="Basic residues" evidence="1">
    <location>
        <begin position="300"/>
        <end position="310"/>
    </location>
</feature>
<feature type="compositionally biased region" description="Basic residues" evidence="1">
    <location>
        <begin position="122"/>
        <end position="131"/>
    </location>
</feature>
<dbReference type="STRING" id="692275.N1QEC8"/>
<gene>
    <name evidence="3" type="ORF">SEPMUDRAFT_150722</name>
</gene>
<feature type="compositionally biased region" description="Basic and acidic residues" evidence="1">
    <location>
        <begin position="488"/>
        <end position="501"/>
    </location>
</feature>
<feature type="domain" description="PWWP" evidence="2">
    <location>
        <begin position="141"/>
        <end position="224"/>
    </location>
</feature>
<dbReference type="InterPro" id="IPR026093">
    <property type="entry name" value="MGARP"/>
</dbReference>
<reference evidence="3 4" key="1">
    <citation type="journal article" date="2012" name="PLoS Pathog.">
        <title>Diverse lifestyles and strategies of plant pathogenesis encoded in the genomes of eighteen Dothideomycetes fungi.</title>
        <authorList>
            <person name="Ohm R.A."/>
            <person name="Feau N."/>
            <person name="Henrissat B."/>
            <person name="Schoch C.L."/>
            <person name="Horwitz B.A."/>
            <person name="Barry K.W."/>
            <person name="Condon B.J."/>
            <person name="Copeland A.C."/>
            <person name="Dhillon B."/>
            <person name="Glaser F."/>
            <person name="Hesse C.N."/>
            <person name="Kosti I."/>
            <person name="LaButti K."/>
            <person name="Lindquist E.A."/>
            <person name="Lucas S."/>
            <person name="Salamov A.A."/>
            <person name="Bradshaw R.E."/>
            <person name="Ciuffetti L."/>
            <person name="Hamelin R.C."/>
            <person name="Kema G.H.J."/>
            <person name="Lawrence C."/>
            <person name="Scott J.A."/>
            <person name="Spatafora J.W."/>
            <person name="Turgeon B.G."/>
            <person name="de Wit P.J.G.M."/>
            <person name="Zhong S."/>
            <person name="Goodwin S.B."/>
            <person name="Grigoriev I.V."/>
        </authorList>
    </citation>
    <scope>NUCLEOTIDE SEQUENCE [LARGE SCALE GENOMIC DNA]</scope>
    <source>
        <strain evidence="3 4">SO2202</strain>
    </source>
</reference>
<dbReference type="InterPro" id="IPR000313">
    <property type="entry name" value="PWWP_dom"/>
</dbReference>
<dbReference type="Pfam" id="PF00855">
    <property type="entry name" value="PWWP"/>
    <property type="match status" value="1"/>
</dbReference>
<dbReference type="GeneID" id="27903493"/>
<keyword evidence="4" id="KW-1185">Reference proteome</keyword>
<dbReference type="eggNOG" id="ENOG502S12V">
    <property type="taxonomic scope" value="Eukaryota"/>
</dbReference>
<feature type="compositionally biased region" description="Polar residues" evidence="1">
    <location>
        <begin position="36"/>
        <end position="57"/>
    </location>
</feature>
<dbReference type="OMA" id="WPVIVCD"/>
<dbReference type="Proteomes" id="UP000016931">
    <property type="component" value="Unassembled WGS sequence"/>
</dbReference>
<proteinExistence type="predicted"/>
<evidence type="ECO:0000256" key="1">
    <source>
        <dbReference type="SAM" id="MobiDB-lite"/>
    </source>
</evidence>
<name>N1QEC8_SPHMS</name>
<feature type="region of interest" description="Disordered" evidence="1">
    <location>
        <begin position="488"/>
        <end position="632"/>
    </location>
</feature>
<dbReference type="EMBL" id="KB456267">
    <property type="protein sequence ID" value="EMF10705.1"/>
    <property type="molecule type" value="Genomic_DNA"/>
</dbReference>
<dbReference type="HOGENOM" id="CLU_019479_1_0_1"/>
<evidence type="ECO:0000313" key="3">
    <source>
        <dbReference type="EMBL" id="EMF10705.1"/>
    </source>
</evidence>
<feature type="compositionally biased region" description="Basic and acidic residues" evidence="1">
    <location>
        <begin position="523"/>
        <end position="551"/>
    </location>
</feature>
<feature type="compositionally biased region" description="Polar residues" evidence="1">
    <location>
        <begin position="89"/>
        <end position="105"/>
    </location>
</feature>
<feature type="region of interest" description="Disordered" evidence="1">
    <location>
        <begin position="1"/>
        <end position="131"/>
    </location>
</feature>
<dbReference type="PANTHER" id="PTHR22910">
    <property type="entry name" value="PROTEIN MGARP"/>
    <property type="match status" value="1"/>
</dbReference>
<dbReference type="PANTHER" id="PTHR22910:SF6">
    <property type="entry name" value="PROTEIN MGARP"/>
    <property type="match status" value="1"/>
</dbReference>
<feature type="compositionally biased region" description="Basic and acidic residues" evidence="1">
    <location>
        <begin position="333"/>
        <end position="343"/>
    </location>
</feature>
<feature type="compositionally biased region" description="Low complexity" evidence="1">
    <location>
        <begin position="1"/>
        <end position="25"/>
    </location>
</feature>
<dbReference type="RefSeq" id="XP_016758826.1">
    <property type="nucleotide sequence ID" value="XM_016906356.1"/>
</dbReference>
<dbReference type="PROSITE" id="PS50812">
    <property type="entry name" value="PWWP"/>
    <property type="match status" value="1"/>
</dbReference>
<dbReference type="OrthoDB" id="62853at2759"/>
<sequence>MADDASATASIDAQAVSRAVASASVTPPLLKPAQPAATTATDSTEPTSDTTAHTNGDSIAPVKTNEESQTPAEQTQVEEAGASDEKTQQADSASAEPTSDATPASGSKDKKRKSVGGVPEHKNKKLNKKKSMPTLRLECKAGEFYWARLKGYPPWPSIVCDEEMLPESLLATRPVSTARPDGSLRDDFKEGGKNAKERTFPIMFLHTNEFQWMVNTSLTPLEPAECLELPKTKMAKNLQEAYKVAAEGHGIDYYKDILRKHQQEMDSYAQAEAEAEEQAALDAAAKAESAEAEGELASKDKKKKKTPRKSKAADEDVEMDDADAPKSTKKRKKAEDSEADTPKPKKTPKVTKLNAPKTPNGETSATKKTKSKKKVVSAPKIDEEQKPQMTDEERLATREKAVLYLRHRLQKGFLARDSTPKEDEMASMADHFSQLEAYDNLEPSIIRTTKIHKVLKAIVKLASVPKDDEFQFKKRSSVMLEMWNKRLENDGDQPGARDKDQSAATTTVVESEAPQANGASLVTKEEVAEKDMAEAETSKAEAGKEAEKDMAEAGTSKAEAEEGAAKPIESQEIEMQDAEASEKPAENATAKEADTAADSIEEKVEEVSQPGSSADTKADQVPETLAAPSPSS</sequence>
<evidence type="ECO:0000259" key="2">
    <source>
        <dbReference type="PROSITE" id="PS50812"/>
    </source>
</evidence>
<accession>N1QEC8</accession>
<feature type="region of interest" description="Disordered" evidence="1">
    <location>
        <begin position="268"/>
        <end position="394"/>
    </location>
</feature>
<evidence type="ECO:0000313" key="4">
    <source>
        <dbReference type="Proteomes" id="UP000016931"/>
    </source>
</evidence>
<feature type="compositionally biased region" description="Polar residues" evidence="1">
    <location>
        <begin position="67"/>
        <end position="77"/>
    </location>
</feature>